<comment type="caution">
    <text evidence="3">The sequence shown here is derived from an EMBL/GenBank/DDBJ whole genome shotgun (WGS) entry which is preliminary data.</text>
</comment>
<accession>A0A8H2K1J1</accession>
<name>A0A8H2K1J1_ACIRA</name>
<dbReference type="Gene3D" id="3.40.50.1820">
    <property type="entry name" value="alpha/beta hydrolase"/>
    <property type="match status" value="1"/>
</dbReference>
<dbReference type="GO" id="GO:0016787">
    <property type="term" value="F:hydrolase activity"/>
    <property type="evidence" value="ECO:0007669"/>
    <property type="project" value="UniProtKB-KW"/>
</dbReference>
<dbReference type="AlphaFoldDB" id="A0A8H2K1J1"/>
<keyword evidence="3" id="KW-0378">Hydrolase</keyword>
<dbReference type="SUPFAM" id="SSF53474">
    <property type="entry name" value="alpha/beta-Hydrolases"/>
    <property type="match status" value="1"/>
</dbReference>
<organism evidence="3 4">
    <name type="scientific">Acinetobacter radioresistens</name>
    <dbReference type="NCBI Taxonomy" id="40216"/>
    <lineage>
        <taxon>Bacteria</taxon>
        <taxon>Pseudomonadati</taxon>
        <taxon>Pseudomonadota</taxon>
        <taxon>Gammaproteobacteria</taxon>
        <taxon>Moraxellales</taxon>
        <taxon>Moraxellaceae</taxon>
        <taxon>Acinetobacter</taxon>
    </lineage>
</organism>
<evidence type="ECO:0000256" key="1">
    <source>
        <dbReference type="SAM" id="SignalP"/>
    </source>
</evidence>
<evidence type="ECO:0000313" key="4">
    <source>
        <dbReference type="Proteomes" id="UP000314285"/>
    </source>
</evidence>
<dbReference type="EMBL" id="VFBM01000003">
    <property type="protein sequence ID" value="TNX92890.1"/>
    <property type="molecule type" value="Genomic_DNA"/>
</dbReference>
<protein>
    <submittedName>
        <fullName evidence="3">Alpha/beta hydrolase</fullName>
    </submittedName>
</protein>
<gene>
    <name evidence="3" type="ORF">FHY67_04810</name>
</gene>
<sequence>MTGSSMQRTFKFSSTVAMILLGSCLSILSPTAIAQNEELQKEFQQALQEERSWAGLRSKTLKVGEVTWSYSEGGPVDKPTLLLLHGLSGSRDNWNRLAHYLTPHYHVVIPDLPTGGETRTPADFDMSVPHITEQLRRFVEAANIPNQVHLAGHSLGGAIAMLYAAQYPFETQSLFLVSSGGVFRNAKTPYLHNPAYLKQLVVSKPGDFNYLLKTVMQNPPFLPRRYKQAQEQIMIAQAPQTAKMVDQLVALNRTYTPQSFALLARTIDAPSLIIWGKQDRIINVEVAEELKTLLKHAEPPVILDQVGHMPIMEAEQLVIQHYLPFLAKTRNLKKPLNTQPTQP</sequence>
<dbReference type="InterPro" id="IPR000073">
    <property type="entry name" value="AB_hydrolase_1"/>
</dbReference>
<dbReference type="Proteomes" id="UP000314285">
    <property type="component" value="Unassembled WGS sequence"/>
</dbReference>
<feature type="domain" description="AB hydrolase-1" evidence="2">
    <location>
        <begin position="79"/>
        <end position="314"/>
    </location>
</feature>
<keyword evidence="1" id="KW-0732">Signal</keyword>
<feature type="signal peptide" evidence="1">
    <location>
        <begin position="1"/>
        <end position="34"/>
    </location>
</feature>
<dbReference type="PANTHER" id="PTHR43798:SF33">
    <property type="entry name" value="HYDROLASE, PUTATIVE (AFU_ORTHOLOGUE AFUA_2G14860)-RELATED"/>
    <property type="match status" value="1"/>
</dbReference>
<dbReference type="PANTHER" id="PTHR43798">
    <property type="entry name" value="MONOACYLGLYCEROL LIPASE"/>
    <property type="match status" value="1"/>
</dbReference>
<dbReference type="GO" id="GO:0016020">
    <property type="term" value="C:membrane"/>
    <property type="evidence" value="ECO:0007669"/>
    <property type="project" value="TreeGrafter"/>
</dbReference>
<evidence type="ECO:0000259" key="2">
    <source>
        <dbReference type="Pfam" id="PF00561"/>
    </source>
</evidence>
<dbReference type="Pfam" id="PF00561">
    <property type="entry name" value="Abhydrolase_1"/>
    <property type="match status" value="1"/>
</dbReference>
<dbReference type="RefSeq" id="WP_005027314.1">
    <property type="nucleotide sequence ID" value="NZ_CP027365.1"/>
</dbReference>
<dbReference type="InterPro" id="IPR029058">
    <property type="entry name" value="AB_hydrolase_fold"/>
</dbReference>
<proteinExistence type="predicted"/>
<dbReference type="PRINTS" id="PR00111">
    <property type="entry name" value="ABHYDROLASE"/>
</dbReference>
<dbReference type="InterPro" id="IPR050266">
    <property type="entry name" value="AB_hydrolase_sf"/>
</dbReference>
<evidence type="ECO:0000313" key="3">
    <source>
        <dbReference type="EMBL" id="TNX92890.1"/>
    </source>
</evidence>
<reference evidence="3 4" key="1">
    <citation type="submission" date="2019-06" db="EMBL/GenBank/DDBJ databases">
        <title>Genome of Acinetobacter radioresistens APH1, a phenol degrading strain.</title>
        <authorList>
            <person name="Liu Y."/>
        </authorList>
    </citation>
    <scope>NUCLEOTIDE SEQUENCE [LARGE SCALE GENOMIC DNA]</scope>
    <source>
        <strain evidence="3 4">APH1</strain>
    </source>
</reference>
<feature type="chain" id="PRO_5034674049" evidence="1">
    <location>
        <begin position="35"/>
        <end position="343"/>
    </location>
</feature>